<comment type="subcellular location">
    <subcellularLocation>
        <location evidence="1">Nucleus</location>
    </subcellularLocation>
</comment>
<dbReference type="PROSITE" id="PS51192">
    <property type="entry name" value="HELICASE_ATP_BIND_1"/>
    <property type="match status" value="1"/>
</dbReference>
<dbReference type="InterPro" id="IPR011709">
    <property type="entry name" value="DEAD-box_helicase_OB_fold"/>
</dbReference>
<dbReference type="EMBL" id="UIVT01000001">
    <property type="protein sequence ID" value="SVP88774.1"/>
    <property type="molecule type" value="Genomic_DNA"/>
</dbReference>
<feature type="compositionally biased region" description="Basic and acidic residues" evidence="10">
    <location>
        <begin position="34"/>
        <end position="44"/>
    </location>
</feature>
<dbReference type="InterPro" id="IPR001650">
    <property type="entry name" value="Helicase_C-like"/>
</dbReference>
<dbReference type="PROSITE" id="PS00690">
    <property type="entry name" value="DEAH_ATP_HELICASE"/>
    <property type="match status" value="1"/>
</dbReference>
<keyword evidence="6" id="KW-0067">ATP-binding</keyword>
<dbReference type="GO" id="GO:0006397">
    <property type="term" value="P:mRNA processing"/>
    <property type="evidence" value="ECO:0007669"/>
    <property type="project" value="UniProtKB-KW"/>
</dbReference>
<proteinExistence type="predicted"/>
<name>A0A3B0MMM0_THEAN</name>
<dbReference type="GO" id="GO:0016787">
    <property type="term" value="F:hydrolase activity"/>
    <property type="evidence" value="ECO:0007669"/>
    <property type="project" value="UniProtKB-KW"/>
</dbReference>
<evidence type="ECO:0000256" key="9">
    <source>
        <dbReference type="ARBA" id="ARBA00047984"/>
    </source>
</evidence>
<evidence type="ECO:0000256" key="1">
    <source>
        <dbReference type="ARBA" id="ARBA00004123"/>
    </source>
</evidence>
<evidence type="ECO:0000256" key="6">
    <source>
        <dbReference type="ARBA" id="ARBA00022840"/>
    </source>
</evidence>
<protein>
    <recommendedName>
        <fullName evidence="2">RNA helicase</fullName>
        <ecNumber evidence="2">3.6.4.13</ecNumber>
    </recommendedName>
</protein>
<dbReference type="InterPro" id="IPR011545">
    <property type="entry name" value="DEAD/DEAH_box_helicase_dom"/>
</dbReference>
<dbReference type="SMART" id="SM00490">
    <property type="entry name" value="HELICc"/>
    <property type="match status" value="1"/>
</dbReference>
<dbReference type="GO" id="GO:0008380">
    <property type="term" value="P:RNA splicing"/>
    <property type="evidence" value="ECO:0007669"/>
    <property type="project" value="UniProtKB-KW"/>
</dbReference>
<keyword evidence="3" id="KW-0507">mRNA processing</keyword>
<reference evidence="13" key="1">
    <citation type="submission" date="2018-07" db="EMBL/GenBank/DDBJ databases">
        <authorList>
            <person name="Quirk P.G."/>
            <person name="Krulwich T.A."/>
        </authorList>
    </citation>
    <scope>NUCLEOTIDE SEQUENCE</scope>
    <source>
        <strain evidence="13">Anand</strain>
    </source>
</reference>
<dbReference type="PANTHER" id="PTHR18934">
    <property type="entry name" value="ATP-DEPENDENT RNA HELICASE"/>
    <property type="match status" value="1"/>
</dbReference>
<dbReference type="CDD" id="cd18791">
    <property type="entry name" value="SF2_C_RHA"/>
    <property type="match status" value="1"/>
</dbReference>
<dbReference type="Pfam" id="PF07717">
    <property type="entry name" value="OB_NTP_bind"/>
    <property type="match status" value="1"/>
</dbReference>
<feature type="domain" description="Helicase ATP-binding" evidence="11">
    <location>
        <begin position="313"/>
        <end position="476"/>
    </location>
</feature>
<dbReference type="AlphaFoldDB" id="A0A3B0MMM0"/>
<dbReference type="GO" id="GO:0003723">
    <property type="term" value="F:RNA binding"/>
    <property type="evidence" value="ECO:0007669"/>
    <property type="project" value="TreeGrafter"/>
</dbReference>
<dbReference type="Pfam" id="PF00271">
    <property type="entry name" value="Helicase_C"/>
    <property type="match status" value="1"/>
</dbReference>
<keyword evidence="13" id="KW-0347">Helicase</keyword>
<evidence type="ECO:0000256" key="2">
    <source>
        <dbReference type="ARBA" id="ARBA00012552"/>
    </source>
</evidence>
<dbReference type="FunFam" id="3.40.50.300:FF:000726">
    <property type="entry name" value="Pre-mRNA-splicing factor ATP-dependent RNA helicase"/>
    <property type="match status" value="1"/>
</dbReference>
<dbReference type="SMART" id="SM00487">
    <property type="entry name" value="DEXDc"/>
    <property type="match status" value="1"/>
</dbReference>
<dbReference type="Pfam" id="PF00270">
    <property type="entry name" value="DEAD"/>
    <property type="match status" value="1"/>
</dbReference>
<feature type="region of interest" description="Disordered" evidence="10">
    <location>
        <begin position="1"/>
        <end position="44"/>
    </location>
</feature>
<dbReference type="InterPro" id="IPR002464">
    <property type="entry name" value="DNA/RNA_helicase_DEAH_CS"/>
</dbReference>
<feature type="domain" description="Helicase C-terminal" evidence="12">
    <location>
        <begin position="501"/>
        <end position="674"/>
    </location>
</feature>
<feature type="compositionally biased region" description="Low complexity" evidence="10">
    <location>
        <begin position="15"/>
        <end position="27"/>
    </location>
</feature>
<keyword evidence="5" id="KW-0378">Hydrolase</keyword>
<dbReference type="GO" id="GO:0071013">
    <property type="term" value="C:catalytic step 2 spliceosome"/>
    <property type="evidence" value="ECO:0007669"/>
    <property type="project" value="TreeGrafter"/>
</dbReference>
<accession>A0A3B0MMM0</accession>
<dbReference type="GO" id="GO:0005524">
    <property type="term" value="F:ATP binding"/>
    <property type="evidence" value="ECO:0007669"/>
    <property type="project" value="UniProtKB-KW"/>
</dbReference>
<evidence type="ECO:0000256" key="4">
    <source>
        <dbReference type="ARBA" id="ARBA00022741"/>
    </source>
</evidence>
<evidence type="ECO:0000256" key="5">
    <source>
        <dbReference type="ARBA" id="ARBA00022801"/>
    </source>
</evidence>
<dbReference type="Pfam" id="PF21010">
    <property type="entry name" value="HA2_C"/>
    <property type="match status" value="1"/>
</dbReference>
<dbReference type="InterPro" id="IPR027417">
    <property type="entry name" value="P-loop_NTPase"/>
</dbReference>
<dbReference type="FunFam" id="3.40.50.300:FF:000007">
    <property type="entry name" value="Pre-mRNA-splicing factor ATP-dependent RNA helicase"/>
    <property type="match status" value="1"/>
</dbReference>
<dbReference type="GO" id="GO:0071006">
    <property type="term" value="C:U2-type catalytic step 1 spliceosome"/>
    <property type="evidence" value="ECO:0007669"/>
    <property type="project" value="UniProtKB-ARBA"/>
</dbReference>
<dbReference type="Gene3D" id="1.20.120.1080">
    <property type="match status" value="1"/>
</dbReference>
<evidence type="ECO:0000313" key="14">
    <source>
        <dbReference type="EMBL" id="SVP89924.1"/>
    </source>
</evidence>
<dbReference type="InterPro" id="IPR014001">
    <property type="entry name" value="Helicase_ATP-bd"/>
</dbReference>
<evidence type="ECO:0000259" key="11">
    <source>
        <dbReference type="PROSITE" id="PS51192"/>
    </source>
</evidence>
<evidence type="ECO:0000256" key="7">
    <source>
        <dbReference type="ARBA" id="ARBA00023187"/>
    </source>
</evidence>
<dbReference type="GO" id="GO:0003724">
    <property type="term" value="F:RNA helicase activity"/>
    <property type="evidence" value="ECO:0007669"/>
    <property type="project" value="UniProtKB-EC"/>
</dbReference>
<dbReference type="EC" id="3.6.4.13" evidence="2"/>
<evidence type="ECO:0000256" key="10">
    <source>
        <dbReference type="SAM" id="MobiDB-lite"/>
    </source>
</evidence>
<keyword evidence="7" id="KW-0508">mRNA splicing</keyword>
<dbReference type="VEuPathDB" id="PiroplasmaDB:TA03020"/>
<dbReference type="InterPro" id="IPR007502">
    <property type="entry name" value="Helicase-assoc_dom"/>
</dbReference>
<dbReference type="InterPro" id="IPR048333">
    <property type="entry name" value="HA2_WH"/>
</dbReference>
<dbReference type="SUPFAM" id="SSF52540">
    <property type="entry name" value="P-loop containing nucleoside triphosphate hydrolases"/>
    <property type="match status" value="1"/>
</dbReference>
<evidence type="ECO:0000313" key="13">
    <source>
        <dbReference type="EMBL" id="SVP88774.1"/>
    </source>
</evidence>
<evidence type="ECO:0000256" key="8">
    <source>
        <dbReference type="ARBA" id="ARBA00023242"/>
    </source>
</evidence>
<dbReference type="PANTHER" id="PTHR18934:SF83">
    <property type="entry name" value="PRE-MRNA-SPLICING FACTOR ATP-DEPENDENT RNA HELICASE DHX16"/>
    <property type="match status" value="1"/>
</dbReference>
<keyword evidence="8" id="KW-0539">Nucleus</keyword>
<gene>
    <name evidence="13" type="ORF">TAT_000062900</name>
    <name evidence="14" type="ORF">TAV_000062600</name>
</gene>
<evidence type="ECO:0000259" key="12">
    <source>
        <dbReference type="PROSITE" id="PS51194"/>
    </source>
</evidence>
<dbReference type="PROSITE" id="PS51194">
    <property type="entry name" value="HELICASE_CTER"/>
    <property type="match status" value="1"/>
</dbReference>
<dbReference type="Pfam" id="PF04408">
    <property type="entry name" value="WHD_HA2"/>
    <property type="match status" value="1"/>
</dbReference>
<dbReference type="Gene3D" id="3.40.50.300">
    <property type="entry name" value="P-loop containing nucleotide triphosphate hydrolases"/>
    <property type="match status" value="2"/>
</dbReference>
<evidence type="ECO:0000256" key="3">
    <source>
        <dbReference type="ARBA" id="ARBA00022664"/>
    </source>
</evidence>
<dbReference type="EMBL" id="UIVS01000001">
    <property type="protein sequence ID" value="SVP89924.1"/>
    <property type="molecule type" value="Genomic_DNA"/>
</dbReference>
<sequence>MEGGSSSSKEPPKRTSPSSNTSDNTSSLIGDTTGKSKEDSKEDVPDYEKYLYEMDLAVEASKGRNLNLKDNPNYLKRLRDEARRSYLERREEERLELARRELGEKEIVYDSKLRRDEFIQKSLKLDRERVKLAETAIKTRPTDSSVITYELPDSYDEDNLKRLEVIKKKQLSKGKDKPVSEQDLWESKLYKYGITNFGVVEEDSKGRKLEEDSENKLIGDLSNFKDLVGDSINFILDSKMPEVSLTNIVQNDLDFESTSVSSTSDEESDTISREKRTSNKYLSRLEKLKKKQHKLMLQERQKLPIYYYRTELLIAIKKYKTLIVVGETGSGKTTQIPQYLHEVGYSKAGVIGITQPRRVAAMSVATRVSKELNVKMGSIVGYSIRFEDYTGSNTKIKYMTDGILLREFTSNPTLENYSVIIIDEAHERTLHTDVIFGLVKDLIRYRDDFRLIISSATLEAEKFALYFDNAPIFKIPGRRYPVQIYYTKAPEANYLDASIITILQIHLTQPIDGDILVFLPGQQEIEYIQEELIARLKNRKDIRELIILSIYSSLPSDMQNKIFEPTPENSRKVILSTNISETSITLDNIVYVIDTGFCKLSLYSPKTGLDSLIVVPCSKANANQRSGRAGRVRAGHCFRLYTKLSYDKEMDDNHEPEIKRVNLSSVVLLLKSIGIDDLLNFDFMDPPSPESLINSLELIYSLGCLNDSGELTKLGKIMSELPLDPMYSKSLLFSIQHKCHEDIIIILSMLIQSNNIFYIPKDRRIHAENNYKNFYNNNSDHLMLLNVYNQWKENDFSIAWCYENYLQYKSLIQIQNIIQQLQNLITRLNLIDGDSVNGDVQNNKKDKEVGSNMNYNEVIMKCIVSGFFVNVAVKNEKKSEKNYKTIKSKQLVYVHPNSSVFKQNIKFVVYNDLVLTTKHFIRQVSEIQAKWLMELAPHYYQNIKF</sequence>
<comment type="catalytic activity">
    <reaction evidence="9">
        <text>ATP + H2O = ADP + phosphate + H(+)</text>
        <dbReference type="Rhea" id="RHEA:13065"/>
        <dbReference type="ChEBI" id="CHEBI:15377"/>
        <dbReference type="ChEBI" id="CHEBI:15378"/>
        <dbReference type="ChEBI" id="CHEBI:30616"/>
        <dbReference type="ChEBI" id="CHEBI:43474"/>
        <dbReference type="ChEBI" id="CHEBI:456216"/>
        <dbReference type="EC" id="3.6.4.13"/>
    </reaction>
</comment>
<keyword evidence="4" id="KW-0547">Nucleotide-binding</keyword>
<organism evidence="13">
    <name type="scientific">Theileria annulata</name>
    <dbReference type="NCBI Taxonomy" id="5874"/>
    <lineage>
        <taxon>Eukaryota</taxon>
        <taxon>Sar</taxon>
        <taxon>Alveolata</taxon>
        <taxon>Apicomplexa</taxon>
        <taxon>Aconoidasida</taxon>
        <taxon>Piroplasmida</taxon>
        <taxon>Theileriidae</taxon>
        <taxon>Theileria</taxon>
    </lineage>
</organism>
<dbReference type="SMART" id="SM00847">
    <property type="entry name" value="HA2"/>
    <property type="match status" value="1"/>
</dbReference>